<organism evidence="1 2">
    <name type="scientific">Oscillatoria acuminata PCC 6304</name>
    <dbReference type="NCBI Taxonomy" id="56110"/>
    <lineage>
        <taxon>Bacteria</taxon>
        <taxon>Bacillati</taxon>
        <taxon>Cyanobacteriota</taxon>
        <taxon>Cyanophyceae</taxon>
        <taxon>Oscillatoriophycideae</taxon>
        <taxon>Oscillatoriales</taxon>
        <taxon>Oscillatoriaceae</taxon>
        <taxon>Oscillatoria</taxon>
    </lineage>
</organism>
<dbReference type="AlphaFoldDB" id="K9TS24"/>
<proteinExistence type="predicted"/>
<dbReference type="HOGENOM" id="CLU_2480347_0_0_3"/>
<name>K9TS24_9CYAN</name>
<sequence>MSLSTEERLDALERGLLQTNEQIQALIGSVSSALARIDTDRLDAGIEANRDAIGRNTRHLVNIEQRLGGIETSQQLIIDLLTNRGNN</sequence>
<evidence type="ECO:0000313" key="1">
    <source>
        <dbReference type="EMBL" id="AFY85340.1"/>
    </source>
</evidence>
<reference evidence="1 2" key="1">
    <citation type="submission" date="2012-06" db="EMBL/GenBank/DDBJ databases">
        <title>Finished chromosome of genome of Oscillatoria acuminata PCC 6304.</title>
        <authorList>
            <consortium name="US DOE Joint Genome Institute"/>
            <person name="Gugger M."/>
            <person name="Coursin T."/>
            <person name="Rippka R."/>
            <person name="Tandeau De Marsac N."/>
            <person name="Huntemann M."/>
            <person name="Wei C.-L."/>
            <person name="Han J."/>
            <person name="Detter J.C."/>
            <person name="Han C."/>
            <person name="Tapia R."/>
            <person name="Davenport K."/>
            <person name="Daligault H."/>
            <person name="Erkkila T."/>
            <person name="Gu W."/>
            <person name="Munk A.C.C."/>
            <person name="Teshima H."/>
            <person name="Xu Y."/>
            <person name="Chain P."/>
            <person name="Chen A."/>
            <person name="Krypides N."/>
            <person name="Mavromatis K."/>
            <person name="Markowitz V."/>
            <person name="Szeto E."/>
            <person name="Ivanova N."/>
            <person name="Mikhailova N."/>
            <person name="Ovchinnikova G."/>
            <person name="Pagani I."/>
            <person name="Pati A."/>
            <person name="Goodwin L."/>
            <person name="Peters L."/>
            <person name="Pitluck S."/>
            <person name="Woyke T."/>
            <person name="Kerfeld C."/>
        </authorList>
    </citation>
    <scope>NUCLEOTIDE SEQUENCE [LARGE SCALE GENOMIC DNA]</scope>
    <source>
        <strain evidence="1 2">PCC 6304</strain>
    </source>
</reference>
<dbReference type="EMBL" id="CP003607">
    <property type="protein sequence ID" value="AFY85340.1"/>
    <property type="molecule type" value="Genomic_DNA"/>
</dbReference>
<dbReference type="KEGG" id="oac:Oscil6304_5875"/>
<accession>K9TS24</accession>
<dbReference type="Proteomes" id="UP000010367">
    <property type="component" value="Chromosome"/>
</dbReference>
<keyword evidence="2" id="KW-1185">Reference proteome</keyword>
<dbReference type="InParanoid" id="K9TS24"/>
<evidence type="ECO:0000313" key="2">
    <source>
        <dbReference type="Proteomes" id="UP000010367"/>
    </source>
</evidence>
<dbReference type="RefSeq" id="WP_015151944.1">
    <property type="nucleotide sequence ID" value="NC_019693.1"/>
</dbReference>
<protein>
    <submittedName>
        <fullName evidence="1">Uncharacterized protein</fullName>
    </submittedName>
</protein>
<gene>
    <name evidence="1" type="ORF">Oscil6304_5875</name>
</gene>